<feature type="transmembrane region" description="Helical" evidence="2">
    <location>
        <begin position="1174"/>
        <end position="1196"/>
    </location>
</feature>
<evidence type="ECO:0000256" key="2">
    <source>
        <dbReference type="SAM" id="Phobius"/>
    </source>
</evidence>
<proteinExistence type="predicted"/>
<keyword evidence="4" id="KW-1185">Reference proteome</keyword>
<evidence type="ECO:0000256" key="1">
    <source>
        <dbReference type="SAM" id="MobiDB-lite"/>
    </source>
</evidence>
<reference evidence="4" key="1">
    <citation type="submission" date="2018-05" db="EMBL/GenBank/DDBJ databases">
        <title>Draft genome sequence of Stemphylium lycopersici strain CIDEFI 213.</title>
        <authorList>
            <person name="Medina R."/>
            <person name="Franco M.E.E."/>
            <person name="Lucentini C.G."/>
            <person name="Saparrat M.C.N."/>
            <person name="Balatti P.A."/>
        </authorList>
    </citation>
    <scope>NUCLEOTIDE SEQUENCE [LARGE SCALE GENOMIC DNA]</scope>
    <source>
        <strain evidence="4">CIDEFI 213</strain>
    </source>
</reference>
<feature type="region of interest" description="Disordered" evidence="1">
    <location>
        <begin position="75"/>
        <end position="106"/>
    </location>
</feature>
<feature type="transmembrane region" description="Helical" evidence="2">
    <location>
        <begin position="149"/>
        <end position="167"/>
    </location>
</feature>
<evidence type="ECO:0000313" key="3">
    <source>
        <dbReference type="EMBL" id="RAR15996.1"/>
    </source>
</evidence>
<keyword evidence="2" id="KW-0472">Membrane</keyword>
<dbReference type="STRING" id="183478.A0A364NFF2"/>
<evidence type="ECO:0000313" key="4">
    <source>
        <dbReference type="Proteomes" id="UP000249619"/>
    </source>
</evidence>
<dbReference type="Proteomes" id="UP000249619">
    <property type="component" value="Unassembled WGS sequence"/>
</dbReference>
<accession>A0A364NFF2</accession>
<name>A0A364NFF2_STELY</name>
<keyword evidence="2" id="KW-0812">Transmembrane</keyword>
<feature type="transmembrane region" description="Helical" evidence="2">
    <location>
        <begin position="1034"/>
        <end position="1057"/>
    </location>
</feature>
<comment type="caution">
    <text evidence="3">The sequence shown here is derived from an EMBL/GenBank/DDBJ whole genome shotgun (WGS) entry which is preliminary data.</text>
</comment>
<keyword evidence="2" id="KW-1133">Transmembrane helix</keyword>
<dbReference type="EMBL" id="QGDH01000006">
    <property type="protein sequence ID" value="RAR15996.1"/>
    <property type="molecule type" value="Genomic_DNA"/>
</dbReference>
<gene>
    <name evidence="3" type="ORF">DDE83_000570</name>
</gene>
<feature type="transmembrane region" description="Helical" evidence="2">
    <location>
        <begin position="994"/>
        <end position="1013"/>
    </location>
</feature>
<protein>
    <submittedName>
        <fullName evidence="3">Glycogen debranching enzyme</fullName>
    </submittedName>
</protein>
<organism evidence="3 4">
    <name type="scientific">Stemphylium lycopersici</name>
    <name type="common">Tomato gray leaf spot disease fungus</name>
    <name type="synonym">Thyrospora lycopersici</name>
    <dbReference type="NCBI Taxonomy" id="183478"/>
    <lineage>
        <taxon>Eukaryota</taxon>
        <taxon>Fungi</taxon>
        <taxon>Dikarya</taxon>
        <taxon>Ascomycota</taxon>
        <taxon>Pezizomycotina</taxon>
        <taxon>Dothideomycetes</taxon>
        <taxon>Pleosporomycetidae</taxon>
        <taxon>Pleosporales</taxon>
        <taxon>Pleosporineae</taxon>
        <taxon>Pleosporaceae</taxon>
        <taxon>Stemphylium</taxon>
    </lineage>
</organism>
<feature type="transmembrane region" description="Helical" evidence="2">
    <location>
        <begin position="1146"/>
        <end position="1162"/>
    </location>
</feature>
<dbReference type="AlphaFoldDB" id="A0A364NFF2"/>
<sequence length="1207" mass="131325">MPAISCNRKDTLVSTRRRGMANDAITCAFVASSPVCNFSLQATPASQMASNNTFIVVSPPHGQDKDDALSVHQTGDVGVGDGPAKTVDASTAGRHSRMGGMTPGEEVSPDGIATPKLNHSSLSSKYHNSTSGLRNANMKRPANTSLQKVMVAFMILGTAALITAVLARPQGTPDSVPPSSEVTFSDSPCAEAASRLFLEDGPHDNYFYSDCHTSAHVIVTSPQSGSNLNVVKPRLLVAWPAGNSGVMARFAPENGPDGALSIALYQSGEGESIEAITDTSRVGVSGSITFNTAARLTVPILGSIRSIRDFTEGGNINQDFQNSFGFALNNDGGASINRTWFDGVTTTTLAFSPLNGAQAIVLNREAAWTLTFGAGTYRFEASYNYPQLEQLSPLEVLNDESTGLISQNPDQTTSLSFLSYSNKLLAGTWRFLTYFGRDSMISLLLMQPILSEAAIEAVIGAVLERVDRSDGTVCHEEVIGDYATWLNRRNGVDSDAPLCDYKMIDTDFLLPISMKSYFVDTEAGKQRSDAFFSKTATFLSENKGLAYSELAQLTAEKIMRIASPFAQSPVKTNLIHLKDGEQVGEWRDSNNGLGGGRIPYDVNAALVPAGLRAIASLSRAGFFPDHPDWSEAADRYAQVWEDETLQFFKVTVGQDEAKSLVQKYIADANLGVATNVDQITSDMTYYGLALDGTLDTPVVPVMNTDDCFRHFFLDTTNQTQLSAYLSQTADHILQPFPVGLSSDVGLFVANPAYSGNSGFAAGFSKTDYHGTVVWSWQLAMMGAGLARQLGRCGSDDVPDFCTDATVHDKVRSAYYQLWDTIDANRDQLSHEVWSWQYGDGKFQVEQLGALTSTESNIRQLWSLTFLAVKREDFGTIEREAPAVVPQAHAPVRSRLPTALRVPILISLNMGINALLWEFTSNFLTPELGAVSKVPNEDDVTSLYSPAARIAMRWLTVCMTWYLSYDFYDVSALVVLTYAPFAYLLTTFYQISTVTAAATICIEVLSFALPTYLLRPRSLAHKHNAPLRNRFLLNSYQVQFSSSMLATGVYVVLLWAGLKTGFLNTFLVQYFDIPSLEAAHVETPVSIVVKTFVAGVAAKAFLLNPSFAAQPLSGTQTPAENFDPATATLPQTLEYNFYNFSKRTRTLIQQTFILNAFLFIGTVQRCMTLLGTDVIGAVGYAGMWVAANSVIALWFGWVGDTSLDYEPL</sequence>